<keyword evidence="2" id="KW-1185">Reference proteome</keyword>
<dbReference type="EMBL" id="JACVXD010000005">
    <property type="protein sequence ID" value="MBD0824443.1"/>
    <property type="molecule type" value="Genomic_DNA"/>
</dbReference>
<name>A0A8J6UBR8_9FLAO</name>
<dbReference type="RefSeq" id="WP_188223743.1">
    <property type="nucleotide sequence ID" value="NZ_JACVXD010000005.1"/>
</dbReference>
<evidence type="ECO:0000313" key="2">
    <source>
        <dbReference type="Proteomes" id="UP000621516"/>
    </source>
</evidence>
<protein>
    <submittedName>
        <fullName evidence="1">PD-(D/E)XK motif protein</fullName>
    </submittedName>
</protein>
<accession>A0A8J6UBR8</accession>
<proteinExistence type="predicted"/>
<comment type="caution">
    <text evidence="1">The sequence shown here is derived from an EMBL/GenBank/DDBJ whole genome shotgun (WGS) entry which is preliminary data.</text>
</comment>
<dbReference type="Pfam" id="PF14390">
    <property type="entry name" value="DUF4420"/>
    <property type="match status" value="1"/>
</dbReference>
<reference evidence="1 2" key="1">
    <citation type="journal article" date="2018" name="J. Microbiol.">
        <title>Aestuariibaculum marinum sp. nov., a marine bacterium isolated from seawater in South Korea.</title>
        <authorList>
            <person name="Choi J."/>
            <person name="Lee D."/>
            <person name="Jang J.H."/>
            <person name="Cha S."/>
            <person name="Seo T."/>
        </authorList>
    </citation>
    <scope>NUCLEOTIDE SEQUENCE [LARGE SCALE GENOMIC DNA]</scope>
    <source>
        <strain evidence="1 2">IP7</strain>
    </source>
</reference>
<evidence type="ECO:0000313" key="1">
    <source>
        <dbReference type="EMBL" id="MBD0824443.1"/>
    </source>
</evidence>
<dbReference type="AlphaFoldDB" id="A0A8J6UBR8"/>
<gene>
    <name evidence="1" type="ORF">ICJ85_10490</name>
</gene>
<dbReference type="Proteomes" id="UP000621516">
    <property type="component" value="Unassembled WGS sequence"/>
</dbReference>
<dbReference type="InterPro" id="IPR025534">
    <property type="entry name" value="DUF4420"/>
</dbReference>
<organism evidence="1 2">
    <name type="scientific">Aestuariibaculum marinum</name>
    <dbReference type="NCBI Taxonomy" id="2683592"/>
    <lineage>
        <taxon>Bacteria</taxon>
        <taxon>Pseudomonadati</taxon>
        <taxon>Bacteroidota</taxon>
        <taxon>Flavobacteriia</taxon>
        <taxon>Flavobacteriales</taxon>
        <taxon>Flavobacteriaceae</taxon>
    </lineage>
</organism>
<sequence length="311" mass="36001">MLKNYLDRLKHTSLKDEKIEALEVDVTGQTTYLYYDHSGKLHLIFKSEESITENRNGIKVRNTSLDIVGFGKHSFIDIVCTLENFKIEFIKIMDEIIEHFKQHNDLVKAIKITINKWYYFFDKDNDTELSEAQVKGLLGELLFIKNSSETHSYKTITDAWKGPESGLRDFNFNTFDVEVKTSSKEVGHVHTINGQIQLHSESIPLYVYSVSLKKSDSSNSITLKTLIDDICLAIGEDAFLLNEFYQKLENLNVLVTKAHIYDHFSYELRNTLTIKIDNENLNEFLVVNTNTRISNLKYDYDFNGLPNTEIE</sequence>